<evidence type="ECO:0000256" key="3">
    <source>
        <dbReference type="ARBA" id="ARBA00023002"/>
    </source>
</evidence>
<keyword evidence="2" id="KW-0862">Zinc</keyword>
<evidence type="ECO:0000313" key="5">
    <source>
        <dbReference type="Proteomes" id="UP000620156"/>
    </source>
</evidence>
<dbReference type="Gene3D" id="3.90.180.10">
    <property type="entry name" value="Medium-chain alcohol dehydrogenases, catalytic domain"/>
    <property type="match status" value="1"/>
</dbReference>
<keyword evidence="3" id="KW-0560">Oxidoreductase</keyword>
<evidence type="ECO:0000256" key="2">
    <source>
        <dbReference type="ARBA" id="ARBA00022833"/>
    </source>
</evidence>
<dbReference type="Proteomes" id="UP000620156">
    <property type="component" value="Unassembled WGS sequence"/>
</dbReference>
<dbReference type="GO" id="GO:0046872">
    <property type="term" value="F:metal ion binding"/>
    <property type="evidence" value="ECO:0007669"/>
    <property type="project" value="UniProtKB-KW"/>
</dbReference>
<name>A0A918B7Q4_9ACTN</name>
<dbReference type="EMBL" id="BMQK01000001">
    <property type="protein sequence ID" value="GGQ41077.1"/>
    <property type="molecule type" value="Genomic_DNA"/>
</dbReference>
<accession>A0A918B7Q4</accession>
<dbReference type="AlphaFoldDB" id="A0A918B7Q4"/>
<dbReference type="RefSeq" id="WP_189215029.1">
    <property type="nucleotide sequence ID" value="NZ_BMQK01000001.1"/>
</dbReference>
<keyword evidence="1" id="KW-0479">Metal-binding</keyword>
<proteinExistence type="predicted"/>
<reference evidence="4" key="1">
    <citation type="journal article" date="2014" name="Int. J. Syst. Evol. Microbiol.">
        <title>Complete genome sequence of Corynebacterium casei LMG S-19264T (=DSM 44701T), isolated from a smear-ripened cheese.</title>
        <authorList>
            <consortium name="US DOE Joint Genome Institute (JGI-PGF)"/>
            <person name="Walter F."/>
            <person name="Albersmeier A."/>
            <person name="Kalinowski J."/>
            <person name="Ruckert C."/>
        </authorList>
    </citation>
    <scope>NUCLEOTIDE SEQUENCE</scope>
    <source>
        <strain evidence="4">JCM 3131</strain>
    </source>
</reference>
<organism evidence="4 5">
    <name type="scientific">Streptomyces ruber</name>
    <dbReference type="NCBI Taxonomy" id="83378"/>
    <lineage>
        <taxon>Bacteria</taxon>
        <taxon>Bacillati</taxon>
        <taxon>Actinomycetota</taxon>
        <taxon>Actinomycetes</taxon>
        <taxon>Kitasatosporales</taxon>
        <taxon>Streptomycetaceae</taxon>
        <taxon>Streptomyces</taxon>
    </lineage>
</organism>
<sequence>MLDFCAAHDVTATVEVLPVAEVNTALDRLAAGDVKYRFVLDLADGGTGTKERGAASAT</sequence>
<gene>
    <name evidence="4" type="ORF">GCM10010145_06560</name>
</gene>
<reference evidence="4" key="2">
    <citation type="submission" date="2020-09" db="EMBL/GenBank/DDBJ databases">
        <authorList>
            <person name="Sun Q."/>
            <person name="Ohkuma M."/>
        </authorList>
    </citation>
    <scope>NUCLEOTIDE SEQUENCE</scope>
    <source>
        <strain evidence="4">JCM 3131</strain>
    </source>
</reference>
<comment type="caution">
    <text evidence="4">The sequence shown here is derived from an EMBL/GenBank/DDBJ whole genome shotgun (WGS) entry which is preliminary data.</text>
</comment>
<dbReference type="PANTHER" id="PTHR42683">
    <property type="entry name" value="ALDEHYDE REDUCTASE"/>
    <property type="match status" value="1"/>
</dbReference>
<keyword evidence="5" id="KW-1185">Reference proteome</keyword>
<protein>
    <recommendedName>
        <fullName evidence="6">Alcohol dehydrogenase</fullName>
    </recommendedName>
</protein>
<dbReference type="GO" id="GO:0016616">
    <property type="term" value="F:oxidoreductase activity, acting on the CH-OH group of donors, NAD or NADP as acceptor"/>
    <property type="evidence" value="ECO:0007669"/>
    <property type="project" value="InterPro"/>
</dbReference>
<dbReference type="InterPro" id="IPR047109">
    <property type="entry name" value="CAD-like"/>
</dbReference>
<evidence type="ECO:0008006" key="6">
    <source>
        <dbReference type="Google" id="ProtNLM"/>
    </source>
</evidence>
<dbReference type="Gene3D" id="3.40.50.720">
    <property type="entry name" value="NAD(P)-binding Rossmann-like Domain"/>
    <property type="match status" value="1"/>
</dbReference>
<evidence type="ECO:0000256" key="1">
    <source>
        <dbReference type="ARBA" id="ARBA00022723"/>
    </source>
</evidence>
<evidence type="ECO:0000313" key="4">
    <source>
        <dbReference type="EMBL" id="GGQ41077.1"/>
    </source>
</evidence>